<comment type="caution">
    <text evidence="1">The sequence shown here is derived from an EMBL/GenBank/DDBJ whole genome shotgun (WGS) entry which is preliminary data.</text>
</comment>
<evidence type="ECO:0000313" key="2">
    <source>
        <dbReference type="Proteomes" id="UP000318521"/>
    </source>
</evidence>
<dbReference type="AlphaFoldDB" id="A0A553ZXA4"/>
<organism evidence="1 2">
    <name type="scientific">Alkalicoccobacillus porphyridii</name>
    <dbReference type="NCBI Taxonomy" id="2597270"/>
    <lineage>
        <taxon>Bacteria</taxon>
        <taxon>Bacillati</taxon>
        <taxon>Bacillota</taxon>
        <taxon>Bacilli</taxon>
        <taxon>Bacillales</taxon>
        <taxon>Bacillaceae</taxon>
        <taxon>Alkalicoccobacillus</taxon>
    </lineage>
</organism>
<keyword evidence="2" id="KW-1185">Reference proteome</keyword>
<dbReference type="Proteomes" id="UP000318521">
    <property type="component" value="Unassembled WGS sequence"/>
</dbReference>
<dbReference type="EMBL" id="VLXZ01000007">
    <property type="protein sequence ID" value="TSB46082.1"/>
    <property type="molecule type" value="Genomic_DNA"/>
</dbReference>
<dbReference type="RefSeq" id="WP_143848976.1">
    <property type="nucleotide sequence ID" value="NZ_VLXZ01000007.1"/>
</dbReference>
<gene>
    <name evidence="1" type="ORF">FN960_11985</name>
</gene>
<dbReference type="OrthoDB" id="9809622at2"/>
<reference evidence="1 2" key="1">
    <citation type="submission" date="2019-07" db="EMBL/GenBank/DDBJ databases">
        <authorList>
            <person name="Park Y.J."/>
            <person name="Jeong S.E."/>
            <person name="Jung H.S."/>
        </authorList>
    </citation>
    <scope>NUCLEOTIDE SEQUENCE [LARGE SCALE GENOMIC DNA]</scope>
    <source>
        <strain evidence="2">P16(2019)</strain>
    </source>
</reference>
<protein>
    <submittedName>
        <fullName evidence="1">Glycosyltransferase</fullName>
    </submittedName>
</protein>
<dbReference type="Gene3D" id="3.40.50.2000">
    <property type="entry name" value="Glycogen Phosphorylase B"/>
    <property type="match status" value="1"/>
</dbReference>
<sequence length="328" mass="37821">MKVIHIPTEISGQMGMMCEALKNEGHQVNGYNWFHSYLNYKNHIIPTDAYELYKHIIPLMNFADVYHFHNGNTFTVNGEELPYLTGNGKKLVMHHWGNDVRTVKMVNQLNPYPLPPSYNSDESIHEKLKYLSKYIDTAIVQDYEMVPYVKDYYARVHVVPLICLADRFEVSYPAHDRVKPIIVHAPTNQAFKGTKHVHEAIEVLEQQGYQFEYKKIENVSHDQALEMYKEADIIIDQLLCGTYGVLSVEAMALGKVVIANIREDVRSHLPNHFPIVSGKPETLVEVLKPYIENAQLRYETGKQSRAFVETFHNAELIAKSLEQIYKTV</sequence>
<evidence type="ECO:0000313" key="1">
    <source>
        <dbReference type="EMBL" id="TSB46082.1"/>
    </source>
</evidence>
<proteinExistence type="predicted"/>
<keyword evidence="1" id="KW-0808">Transferase</keyword>
<name>A0A553ZXA4_9BACI</name>
<dbReference type="SUPFAM" id="SSF53756">
    <property type="entry name" value="UDP-Glycosyltransferase/glycogen phosphorylase"/>
    <property type="match status" value="1"/>
</dbReference>
<accession>A0A553ZXA4</accession>
<dbReference type="GO" id="GO:0016740">
    <property type="term" value="F:transferase activity"/>
    <property type="evidence" value="ECO:0007669"/>
    <property type="project" value="UniProtKB-KW"/>
</dbReference>